<dbReference type="AlphaFoldDB" id="L7JYR2"/>
<dbReference type="OMA" id="DVCDQVH"/>
<dbReference type="InParanoid" id="L7JYR2"/>
<name>L7JYR2_TRAHO</name>
<sequence>MSIQDKITEIEEEIARTQKNKATERHIGHLKARISRLKLSMEEKKGKAVAAPRDTFDVIRSGDARVALIGFPSVGKSTLFSKITNTQSKIAEHEFTTVDVIAGQLRIEESVIQLLDLPGIITGAASNKGRGKQVISVARTCNLIVMVLTKEEEKELLVNELNEMGIRINRRKPRISINQTMAGGININSLEENNEEMIRFILKEFKINNCLVTIQDRITDEDMIDAITKRAVYMDCVFVYNKVDNLSLEEIKKIDGVAISSEKGWNFDTLKDVIWRTLSLKRIYTKKKGEFPDLDTPVIIRKDGKVSDLCKKIHKDFIKKFKSCLVWGRSVKHLPQRVGLNHLLSDEDVVQIYIN</sequence>
<dbReference type="SUPFAM" id="SSF81271">
    <property type="entry name" value="TGS-like"/>
    <property type="match status" value="1"/>
</dbReference>
<evidence type="ECO:0000259" key="4">
    <source>
        <dbReference type="PROSITE" id="PS51880"/>
    </source>
</evidence>
<dbReference type="STRING" id="72359.L7JYR2"/>
<evidence type="ECO:0000313" key="5">
    <source>
        <dbReference type="EMBL" id="ELQ76603.1"/>
    </source>
</evidence>
<dbReference type="GO" id="GO:0005525">
    <property type="term" value="F:GTP binding"/>
    <property type="evidence" value="ECO:0007669"/>
    <property type="project" value="UniProtKB-KW"/>
</dbReference>
<dbReference type="Gene3D" id="3.10.20.30">
    <property type="match status" value="1"/>
</dbReference>
<feature type="domain" description="TGS" evidence="4">
    <location>
        <begin position="279"/>
        <end position="354"/>
    </location>
</feature>
<dbReference type="Pfam" id="PF01926">
    <property type="entry name" value="MMR_HSR1"/>
    <property type="match status" value="1"/>
</dbReference>
<dbReference type="InterPro" id="IPR012676">
    <property type="entry name" value="TGS-like"/>
</dbReference>
<proteinExistence type="predicted"/>
<dbReference type="FunFam" id="3.10.20.30:FF:000003">
    <property type="entry name" value="Developmentally-regulated GTP-binding protein 1"/>
    <property type="match status" value="1"/>
</dbReference>
<gene>
    <name evidence="5" type="ORF">THOM_0318</name>
</gene>
<evidence type="ECO:0000313" key="6">
    <source>
        <dbReference type="Proteomes" id="UP000011185"/>
    </source>
</evidence>
<accession>L7JYR2</accession>
<dbReference type="OrthoDB" id="603at2759"/>
<dbReference type="PRINTS" id="PR00326">
    <property type="entry name" value="GTP1OBG"/>
</dbReference>
<dbReference type="HOGENOM" id="CLU_044997_0_0_1"/>
<dbReference type="PROSITE" id="PS51710">
    <property type="entry name" value="G_OBG"/>
    <property type="match status" value="1"/>
</dbReference>
<dbReference type="InterPro" id="IPR004095">
    <property type="entry name" value="TGS"/>
</dbReference>
<dbReference type="InterPro" id="IPR045001">
    <property type="entry name" value="DRG"/>
</dbReference>
<dbReference type="NCBIfam" id="TIGR00231">
    <property type="entry name" value="small_GTP"/>
    <property type="match status" value="1"/>
</dbReference>
<dbReference type="InterPro" id="IPR031167">
    <property type="entry name" value="G_OBG"/>
</dbReference>
<keyword evidence="1" id="KW-0547">Nucleotide-binding</keyword>
<dbReference type="InterPro" id="IPR027417">
    <property type="entry name" value="P-loop_NTPase"/>
</dbReference>
<dbReference type="InterPro" id="IPR006073">
    <property type="entry name" value="GTP-bd"/>
</dbReference>
<dbReference type="SUPFAM" id="SSF52540">
    <property type="entry name" value="P-loop containing nucleoside triphosphate hydrolases"/>
    <property type="match status" value="1"/>
</dbReference>
<dbReference type="Proteomes" id="UP000011185">
    <property type="component" value="Unassembled WGS sequence"/>
</dbReference>
<dbReference type="EMBL" id="JH993832">
    <property type="protein sequence ID" value="ELQ76603.1"/>
    <property type="molecule type" value="Genomic_DNA"/>
</dbReference>
<dbReference type="InterPro" id="IPR012675">
    <property type="entry name" value="Beta-grasp_dom_sf"/>
</dbReference>
<dbReference type="PANTHER" id="PTHR43127">
    <property type="entry name" value="DEVELOPMENTALLY-REGULATED GTP-BINDING PROTEIN 2"/>
    <property type="match status" value="1"/>
</dbReference>
<keyword evidence="6" id="KW-1185">Reference proteome</keyword>
<dbReference type="InterPro" id="IPR005225">
    <property type="entry name" value="Small_GTP-bd"/>
</dbReference>
<dbReference type="PROSITE" id="PS51880">
    <property type="entry name" value="TGS"/>
    <property type="match status" value="1"/>
</dbReference>
<feature type="domain" description="OBG-type G" evidence="3">
    <location>
        <begin position="64"/>
        <end position="279"/>
    </location>
</feature>
<evidence type="ECO:0000259" key="3">
    <source>
        <dbReference type="PROSITE" id="PS51710"/>
    </source>
</evidence>
<organism evidence="5 6">
    <name type="scientific">Trachipleistophora hominis</name>
    <name type="common">Microsporidian parasite</name>
    <dbReference type="NCBI Taxonomy" id="72359"/>
    <lineage>
        <taxon>Eukaryota</taxon>
        <taxon>Fungi</taxon>
        <taxon>Fungi incertae sedis</taxon>
        <taxon>Microsporidia</taxon>
        <taxon>Pleistophoridae</taxon>
        <taxon>Trachipleistophora</taxon>
    </lineage>
</organism>
<dbReference type="CDD" id="cd01896">
    <property type="entry name" value="DRG"/>
    <property type="match status" value="1"/>
</dbReference>
<evidence type="ECO:0000256" key="2">
    <source>
        <dbReference type="ARBA" id="ARBA00023134"/>
    </source>
</evidence>
<protein>
    <submittedName>
        <fullName evidence="5">GTP-binding protein DRG2 (ODN superfamily)</fullName>
    </submittedName>
</protein>
<evidence type="ECO:0000256" key="1">
    <source>
        <dbReference type="ARBA" id="ARBA00022741"/>
    </source>
</evidence>
<keyword evidence="2" id="KW-0342">GTP-binding</keyword>
<dbReference type="GO" id="GO:1903833">
    <property type="term" value="P:positive regulation of cellular response to amino acid starvation"/>
    <property type="evidence" value="ECO:0007669"/>
    <property type="project" value="UniProtKB-ARBA"/>
</dbReference>
<dbReference type="VEuPathDB" id="MicrosporidiaDB:THOM_0318"/>
<dbReference type="GO" id="GO:0003924">
    <property type="term" value="F:GTPase activity"/>
    <property type="evidence" value="ECO:0007669"/>
    <property type="project" value="InterPro"/>
</dbReference>
<dbReference type="InterPro" id="IPR031662">
    <property type="entry name" value="GTP-binding_2"/>
</dbReference>
<dbReference type="Pfam" id="PF16897">
    <property type="entry name" value="MMR_HSR1_Xtn"/>
    <property type="match status" value="1"/>
</dbReference>
<dbReference type="Gene3D" id="3.40.50.300">
    <property type="entry name" value="P-loop containing nucleotide triphosphate hydrolases"/>
    <property type="match status" value="1"/>
</dbReference>
<dbReference type="Pfam" id="PF02824">
    <property type="entry name" value="TGS"/>
    <property type="match status" value="1"/>
</dbReference>
<reference evidence="5 6" key="1">
    <citation type="journal article" date="2012" name="PLoS Pathog.">
        <title>The genome of the obligate intracellular parasite Trachipleistophora hominis: new insights into microsporidian genome dynamics and reductive evolution.</title>
        <authorList>
            <person name="Heinz E."/>
            <person name="Williams T.A."/>
            <person name="Nakjang S."/>
            <person name="Noel C.J."/>
            <person name="Swan D.C."/>
            <person name="Goldberg A.V."/>
            <person name="Harris S.R."/>
            <person name="Weinmaier T."/>
            <person name="Markert S."/>
            <person name="Becher D."/>
            <person name="Bernhardt J."/>
            <person name="Dagan T."/>
            <person name="Hacker C."/>
            <person name="Lucocq J.M."/>
            <person name="Schweder T."/>
            <person name="Rattei T."/>
            <person name="Hall N."/>
            <person name="Hirt R.P."/>
            <person name="Embley T.M."/>
        </authorList>
    </citation>
    <scope>NUCLEOTIDE SEQUENCE [LARGE SCALE GENOMIC DNA]</scope>
</reference>